<protein>
    <submittedName>
        <fullName evidence="1">Uncharacterized protein</fullName>
    </submittedName>
</protein>
<sequence>MLQAGVQTYFIPNLYGNLVANTAVGIVAALMSCQEVLQFHYCAFFKFILNIRTGCTTIPLLCIFQIHIEL</sequence>
<dbReference type="InParanoid" id="A0A2G5DAS9"/>
<organism evidence="1 2">
    <name type="scientific">Aquilegia coerulea</name>
    <name type="common">Rocky mountain columbine</name>
    <dbReference type="NCBI Taxonomy" id="218851"/>
    <lineage>
        <taxon>Eukaryota</taxon>
        <taxon>Viridiplantae</taxon>
        <taxon>Streptophyta</taxon>
        <taxon>Embryophyta</taxon>
        <taxon>Tracheophyta</taxon>
        <taxon>Spermatophyta</taxon>
        <taxon>Magnoliopsida</taxon>
        <taxon>Ranunculales</taxon>
        <taxon>Ranunculaceae</taxon>
        <taxon>Thalictroideae</taxon>
        <taxon>Aquilegia</taxon>
    </lineage>
</organism>
<dbReference type="AlphaFoldDB" id="A0A2G5DAS9"/>
<dbReference type="EMBL" id="KZ305041">
    <property type="protein sequence ID" value="PIA40639.1"/>
    <property type="molecule type" value="Genomic_DNA"/>
</dbReference>
<name>A0A2G5DAS9_AQUCA</name>
<keyword evidence="2" id="KW-1185">Reference proteome</keyword>
<gene>
    <name evidence="1" type="ORF">AQUCO_02400006v1</name>
</gene>
<evidence type="ECO:0000313" key="2">
    <source>
        <dbReference type="Proteomes" id="UP000230069"/>
    </source>
</evidence>
<dbReference type="Proteomes" id="UP000230069">
    <property type="component" value="Unassembled WGS sequence"/>
</dbReference>
<evidence type="ECO:0000313" key="1">
    <source>
        <dbReference type="EMBL" id="PIA40639.1"/>
    </source>
</evidence>
<accession>A0A2G5DAS9</accession>
<reference evidence="1 2" key="1">
    <citation type="submission" date="2017-09" db="EMBL/GenBank/DDBJ databases">
        <title>WGS assembly of Aquilegia coerulea Goldsmith.</title>
        <authorList>
            <person name="Hodges S."/>
            <person name="Kramer E."/>
            <person name="Nordborg M."/>
            <person name="Tomkins J."/>
            <person name="Borevitz J."/>
            <person name="Derieg N."/>
            <person name="Yan J."/>
            <person name="Mihaltcheva S."/>
            <person name="Hayes R.D."/>
            <person name="Rokhsar D."/>
        </authorList>
    </citation>
    <scope>NUCLEOTIDE SEQUENCE [LARGE SCALE GENOMIC DNA]</scope>
    <source>
        <strain evidence="2">cv. Goldsmith</strain>
    </source>
</reference>
<proteinExistence type="predicted"/>